<organism evidence="8 9">
    <name type="scientific">Mucilaginibacter oryzae</name>
    <dbReference type="NCBI Taxonomy" id="468058"/>
    <lineage>
        <taxon>Bacteria</taxon>
        <taxon>Pseudomonadati</taxon>
        <taxon>Bacteroidota</taxon>
        <taxon>Sphingobacteriia</taxon>
        <taxon>Sphingobacteriales</taxon>
        <taxon>Sphingobacteriaceae</taxon>
        <taxon>Mucilaginibacter</taxon>
    </lineage>
</organism>
<keyword evidence="7" id="KW-0413">Isomerase</keyword>
<dbReference type="GO" id="GO:0005829">
    <property type="term" value="C:cytosol"/>
    <property type="evidence" value="ECO:0007669"/>
    <property type="project" value="TreeGrafter"/>
</dbReference>
<accession>A0A316HS42</accession>
<dbReference type="SUPFAM" id="SSF51182">
    <property type="entry name" value="RmlC-like cupins"/>
    <property type="match status" value="1"/>
</dbReference>
<comment type="catalytic activity">
    <reaction evidence="1 7">
        <text>dTDP-4-dehydro-6-deoxy-alpha-D-glucose = dTDP-4-dehydro-beta-L-rhamnose</text>
        <dbReference type="Rhea" id="RHEA:16969"/>
        <dbReference type="ChEBI" id="CHEBI:57649"/>
        <dbReference type="ChEBI" id="CHEBI:62830"/>
        <dbReference type="EC" id="5.1.3.13"/>
    </reaction>
</comment>
<evidence type="ECO:0000256" key="7">
    <source>
        <dbReference type="RuleBase" id="RU364069"/>
    </source>
</evidence>
<feature type="active site" description="Proton donor" evidence="5">
    <location>
        <position position="132"/>
    </location>
</feature>
<feature type="active site" description="Proton acceptor" evidence="5">
    <location>
        <position position="62"/>
    </location>
</feature>
<keyword evidence="9" id="KW-1185">Reference proteome</keyword>
<evidence type="ECO:0000313" key="9">
    <source>
        <dbReference type="Proteomes" id="UP000245678"/>
    </source>
</evidence>
<protein>
    <recommendedName>
        <fullName evidence="4 7">dTDP-4-dehydrorhamnose 3,5-epimerase</fullName>
        <ecNumber evidence="3 7">5.1.3.13</ecNumber>
    </recommendedName>
    <alternativeName>
        <fullName evidence="7">Thymidine diphospho-4-keto-rhamnose 3,5-epimerase</fullName>
    </alternativeName>
</protein>
<dbReference type="Pfam" id="PF00908">
    <property type="entry name" value="dTDP_sugar_isom"/>
    <property type="match status" value="1"/>
</dbReference>
<name>A0A316HS42_9SPHI</name>
<dbReference type="Proteomes" id="UP000245678">
    <property type="component" value="Unassembled WGS sequence"/>
</dbReference>
<dbReference type="InterPro" id="IPR011051">
    <property type="entry name" value="RmlC_Cupin_sf"/>
</dbReference>
<dbReference type="PANTHER" id="PTHR21047:SF2">
    <property type="entry name" value="THYMIDINE DIPHOSPHO-4-KETO-RHAMNOSE 3,5-EPIMERASE"/>
    <property type="match status" value="1"/>
</dbReference>
<dbReference type="GO" id="GO:0019305">
    <property type="term" value="P:dTDP-rhamnose biosynthetic process"/>
    <property type="evidence" value="ECO:0007669"/>
    <property type="project" value="UniProtKB-UniRule"/>
</dbReference>
<comment type="caution">
    <text evidence="8">The sequence shown here is derived from an EMBL/GenBank/DDBJ whole genome shotgun (WGS) entry which is preliminary data.</text>
</comment>
<evidence type="ECO:0000256" key="1">
    <source>
        <dbReference type="ARBA" id="ARBA00001298"/>
    </source>
</evidence>
<evidence type="ECO:0000256" key="5">
    <source>
        <dbReference type="PIRSR" id="PIRSR600888-1"/>
    </source>
</evidence>
<evidence type="ECO:0000256" key="4">
    <source>
        <dbReference type="ARBA" id="ARBA00019595"/>
    </source>
</evidence>
<evidence type="ECO:0000256" key="3">
    <source>
        <dbReference type="ARBA" id="ARBA00012098"/>
    </source>
</evidence>
<comment type="function">
    <text evidence="2 7">Catalyzes the epimerization of the C3' and C5'positions of dTDP-6-deoxy-D-xylo-4-hexulose, forming dTDP-6-deoxy-L-lyxo-4-hexulose.</text>
</comment>
<dbReference type="RefSeq" id="WP_109608267.1">
    <property type="nucleotide sequence ID" value="NZ_QGHA01000004.1"/>
</dbReference>
<gene>
    <name evidence="8" type="ORF">LX99_02627</name>
</gene>
<dbReference type="NCBIfam" id="TIGR01221">
    <property type="entry name" value="rmlC"/>
    <property type="match status" value="1"/>
</dbReference>
<dbReference type="AlphaFoldDB" id="A0A316HS42"/>
<dbReference type="GO" id="GO:0008830">
    <property type="term" value="F:dTDP-4-dehydrorhamnose 3,5-epimerase activity"/>
    <property type="evidence" value="ECO:0007669"/>
    <property type="project" value="UniProtKB-UniRule"/>
</dbReference>
<dbReference type="EC" id="5.1.3.13" evidence="3 7"/>
<dbReference type="EMBL" id="QGHA01000004">
    <property type="protein sequence ID" value="PWK77742.1"/>
    <property type="molecule type" value="Genomic_DNA"/>
</dbReference>
<proteinExistence type="inferred from homology"/>
<evidence type="ECO:0000256" key="2">
    <source>
        <dbReference type="ARBA" id="ARBA00001997"/>
    </source>
</evidence>
<comment type="similarity">
    <text evidence="7">Belongs to the dTDP-4-dehydrorhamnose 3,5-epimerase family.</text>
</comment>
<comment type="pathway">
    <text evidence="7">Carbohydrate biosynthesis; dTDP-L-rhamnose biosynthesis.</text>
</comment>
<dbReference type="UniPathway" id="UPA00124"/>
<dbReference type="InterPro" id="IPR000888">
    <property type="entry name" value="RmlC-like"/>
</dbReference>
<feature type="site" description="Participates in a stacking interaction with the thymidine ring of dTDP-4-oxo-6-deoxyglucose" evidence="6">
    <location>
        <position position="138"/>
    </location>
</feature>
<evidence type="ECO:0000313" key="8">
    <source>
        <dbReference type="EMBL" id="PWK77742.1"/>
    </source>
</evidence>
<dbReference type="CDD" id="cd00438">
    <property type="entry name" value="cupin_RmlC"/>
    <property type="match status" value="1"/>
</dbReference>
<comment type="subunit">
    <text evidence="7">Homodimer.</text>
</comment>
<evidence type="ECO:0000256" key="6">
    <source>
        <dbReference type="PIRSR" id="PIRSR600888-3"/>
    </source>
</evidence>
<dbReference type="InterPro" id="IPR014710">
    <property type="entry name" value="RmlC-like_jellyroll"/>
</dbReference>
<dbReference type="Gene3D" id="2.60.120.10">
    <property type="entry name" value="Jelly Rolls"/>
    <property type="match status" value="1"/>
</dbReference>
<dbReference type="PANTHER" id="PTHR21047">
    <property type="entry name" value="DTDP-6-DEOXY-D-GLUCOSE-3,5 EPIMERASE"/>
    <property type="match status" value="1"/>
</dbReference>
<sequence length="184" mass="20842">MTVTTTPLEGCIVITPRIFNDDRGYFFESYNTQSFNNAVGYEVNFVQDNQSFSTKGVFRGLHLQKGEYSQAKLVRVTKGEVLDVAVDLRQKSATYGQYHAVLLSEENHQQFFIPRGFAHGFMVLSDLAIFQYKCDNYYNKAAEGGLHFADPDLNINWGRPATEILVSEKDLQLPFLKDAGDFGF</sequence>
<dbReference type="GO" id="GO:0000271">
    <property type="term" value="P:polysaccharide biosynthetic process"/>
    <property type="evidence" value="ECO:0007669"/>
    <property type="project" value="TreeGrafter"/>
</dbReference>
<reference evidence="8 9" key="1">
    <citation type="submission" date="2018-05" db="EMBL/GenBank/DDBJ databases">
        <title>Genomic Encyclopedia of Archaeal and Bacterial Type Strains, Phase II (KMG-II): from individual species to whole genera.</title>
        <authorList>
            <person name="Goeker M."/>
        </authorList>
    </citation>
    <scope>NUCLEOTIDE SEQUENCE [LARGE SCALE GENOMIC DNA]</scope>
    <source>
        <strain evidence="8 9">DSM 19975</strain>
    </source>
</reference>